<dbReference type="Gene3D" id="2.60.200.20">
    <property type="match status" value="1"/>
</dbReference>
<gene>
    <name evidence="4" type="ORF">NN4_10890</name>
</gene>
<proteinExistence type="predicted"/>
<feature type="compositionally biased region" description="Low complexity" evidence="2">
    <location>
        <begin position="237"/>
        <end position="263"/>
    </location>
</feature>
<keyword evidence="1" id="KW-0597">Phosphoprotein</keyword>
<evidence type="ECO:0000259" key="3">
    <source>
        <dbReference type="PROSITE" id="PS50006"/>
    </source>
</evidence>
<feature type="compositionally biased region" description="Low complexity" evidence="2">
    <location>
        <begin position="219"/>
        <end position="229"/>
    </location>
</feature>
<keyword evidence="5" id="KW-1185">Reference proteome</keyword>
<reference evidence="4 5" key="1">
    <citation type="submission" date="2019-07" db="EMBL/GenBank/DDBJ databases">
        <title>Whole genome shotgun sequence of Nocardia ninae NBRC 108245.</title>
        <authorList>
            <person name="Hosoyama A."/>
            <person name="Uohara A."/>
            <person name="Ohji S."/>
            <person name="Ichikawa N."/>
        </authorList>
    </citation>
    <scope>NUCLEOTIDE SEQUENCE [LARGE SCALE GENOMIC DNA]</scope>
    <source>
        <strain evidence="4 5">NBRC 108245</strain>
    </source>
</reference>
<sequence>MRSKSSTVGIAQGDGLVARFGGVVVYLAGETASTDRILGAIEAVAEAAHPGAALAQRLAAVVFGSTSETPPFGVVAPTDDGTLILLRGPVFAEISGAEGTRRLDGSRAFTWVDEIVREPLRRITVGTDIGKPLKALPRTDLRAGVVPGGGFVLNVALKRAGKAAKSAAAPRPPAGGSAAEPPPTAAAGFAATPETTGADVAVDASAATVSPSDTAAAASVSSVVRASPANRTPSATRSGAAQSSSAPPPTSTRAATSTTSQPSESARPRMRPRPPIGNRPAADRPLAWSQTHHPGPRPEPVALHKTSADHVARIVRPAAEQDQAVGNLILENGAAYPLDRPYVIGRGPQADDSVRSATAAPIVIQRDRHVSRVHAYVSVDRGKVFVRDATATSGTFIAPPGTDQWTRIGTSPTELRPGWSVRISDRVITYRGSDEKDGDRRESE</sequence>
<feature type="domain" description="FHA" evidence="3">
    <location>
        <begin position="342"/>
        <end position="397"/>
    </location>
</feature>
<protein>
    <recommendedName>
        <fullName evidence="3">FHA domain-containing protein</fullName>
    </recommendedName>
</protein>
<dbReference type="SUPFAM" id="SSF49879">
    <property type="entry name" value="SMAD/FHA domain"/>
    <property type="match status" value="1"/>
</dbReference>
<accession>A0A511M7H2</accession>
<dbReference type="Proteomes" id="UP000321424">
    <property type="component" value="Unassembled WGS sequence"/>
</dbReference>
<dbReference type="InterPro" id="IPR000253">
    <property type="entry name" value="FHA_dom"/>
</dbReference>
<evidence type="ECO:0000313" key="5">
    <source>
        <dbReference type="Proteomes" id="UP000321424"/>
    </source>
</evidence>
<dbReference type="Pfam" id="PF00498">
    <property type="entry name" value="FHA"/>
    <property type="match status" value="1"/>
</dbReference>
<evidence type="ECO:0000256" key="1">
    <source>
        <dbReference type="ARBA" id="ARBA00022553"/>
    </source>
</evidence>
<feature type="region of interest" description="Disordered" evidence="2">
    <location>
        <begin position="166"/>
        <end position="190"/>
    </location>
</feature>
<evidence type="ECO:0000256" key="2">
    <source>
        <dbReference type="SAM" id="MobiDB-lite"/>
    </source>
</evidence>
<dbReference type="EMBL" id="BJXA01000004">
    <property type="protein sequence ID" value="GEM36570.1"/>
    <property type="molecule type" value="Genomic_DNA"/>
</dbReference>
<dbReference type="PROSITE" id="PS50006">
    <property type="entry name" value="FHA_DOMAIN"/>
    <property type="match status" value="1"/>
</dbReference>
<evidence type="ECO:0000313" key="4">
    <source>
        <dbReference type="EMBL" id="GEM36570.1"/>
    </source>
</evidence>
<dbReference type="RefSeq" id="WP_147128838.1">
    <property type="nucleotide sequence ID" value="NZ_BJXA01000004.1"/>
</dbReference>
<feature type="region of interest" description="Disordered" evidence="2">
    <location>
        <begin position="219"/>
        <end position="302"/>
    </location>
</feature>
<name>A0A511M7H2_9NOCA</name>
<dbReference type="CDD" id="cd00060">
    <property type="entry name" value="FHA"/>
    <property type="match status" value="1"/>
</dbReference>
<organism evidence="4 5">
    <name type="scientific">Nocardia ninae NBRC 108245</name>
    <dbReference type="NCBI Taxonomy" id="1210091"/>
    <lineage>
        <taxon>Bacteria</taxon>
        <taxon>Bacillati</taxon>
        <taxon>Actinomycetota</taxon>
        <taxon>Actinomycetes</taxon>
        <taxon>Mycobacteriales</taxon>
        <taxon>Nocardiaceae</taxon>
        <taxon>Nocardia</taxon>
    </lineage>
</organism>
<comment type="caution">
    <text evidence="4">The sequence shown here is derived from an EMBL/GenBank/DDBJ whole genome shotgun (WGS) entry which is preliminary data.</text>
</comment>
<dbReference type="InterPro" id="IPR008984">
    <property type="entry name" value="SMAD_FHA_dom_sf"/>
</dbReference>
<dbReference type="OrthoDB" id="5192484at2"/>
<dbReference type="AlphaFoldDB" id="A0A511M7H2"/>